<keyword evidence="3" id="KW-1185">Reference proteome</keyword>
<evidence type="ECO:0000313" key="2">
    <source>
        <dbReference type="EMBL" id="CEI80477.1"/>
    </source>
</evidence>
<accession>A0A0A1MLA8</accession>
<feature type="domain" description="General stress protein 17M-like" evidence="1">
    <location>
        <begin position="3"/>
        <end position="94"/>
    </location>
</feature>
<organism evidence="2 3">
    <name type="scientific">Oceanobacillus oncorhynchi</name>
    <dbReference type="NCBI Taxonomy" id="545501"/>
    <lineage>
        <taxon>Bacteria</taxon>
        <taxon>Bacillati</taxon>
        <taxon>Bacillota</taxon>
        <taxon>Bacilli</taxon>
        <taxon>Bacillales</taxon>
        <taxon>Bacillaceae</taxon>
        <taxon>Oceanobacillus</taxon>
    </lineage>
</organism>
<dbReference type="OrthoDB" id="2353304at2"/>
<name>A0A0A1MLA8_9BACI</name>
<evidence type="ECO:0000313" key="3">
    <source>
        <dbReference type="Proteomes" id="UP000040453"/>
    </source>
</evidence>
<reference evidence="2 3" key="1">
    <citation type="submission" date="2014-11" db="EMBL/GenBank/DDBJ databases">
        <authorList>
            <person name="Urmite Genomes Urmite Genomes"/>
        </authorList>
    </citation>
    <scope>NUCLEOTIDE SEQUENCE [LARGE SCALE GENOMIC DNA]</scope>
    <source>
        <strain evidence="2 3">Oc5</strain>
    </source>
</reference>
<dbReference type="EMBL" id="CDGG01000001">
    <property type="protein sequence ID" value="CEI80477.1"/>
    <property type="molecule type" value="Genomic_DNA"/>
</dbReference>
<sequence>MTFVKSYTNDEMLEKDVNKLKDNNISSNNIFILSHDDDRTARIVNNTEASGIDYNKQDIGGDFEKPGDELREKLRELGVADADAHEYEEDMDEGKVFLIVKDESAKSIVG</sequence>
<evidence type="ECO:0000259" key="1">
    <source>
        <dbReference type="Pfam" id="PF11181"/>
    </source>
</evidence>
<protein>
    <submittedName>
        <fullName evidence="2">General stress protein 17M</fullName>
    </submittedName>
</protein>
<dbReference type="Pfam" id="PF11181">
    <property type="entry name" value="YflT"/>
    <property type="match status" value="1"/>
</dbReference>
<gene>
    <name evidence="2" type="primary">yflT</name>
    <name evidence="2" type="ORF">BN997_00280</name>
</gene>
<dbReference type="Proteomes" id="UP000040453">
    <property type="component" value="Unassembled WGS sequence"/>
</dbReference>
<dbReference type="RefSeq" id="WP_042528966.1">
    <property type="nucleotide sequence ID" value="NZ_CAXOIH010000004.1"/>
</dbReference>
<dbReference type="InterPro" id="IPR025889">
    <property type="entry name" value="GSP17M-like_dom"/>
</dbReference>
<dbReference type="STRING" id="545501.BN997_00280"/>
<proteinExistence type="predicted"/>
<dbReference type="AlphaFoldDB" id="A0A0A1MLA8"/>